<dbReference type="InterPro" id="IPR035921">
    <property type="entry name" value="F/V-ATP_Csub_sf"/>
</dbReference>
<dbReference type="NCBIfam" id="NF005124">
    <property type="entry name" value="PRK06558.1"/>
    <property type="match status" value="1"/>
</dbReference>
<dbReference type="AlphaFoldDB" id="A0A235BS20"/>
<evidence type="ECO:0000256" key="2">
    <source>
        <dbReference type="ARBA" id="ARBA00007296"/>
    </source>
</evidence>
<dbReference type="Proteomes" id="UP000215559">
    <property type="component" value="Unassembled WGS sequence"/>
</dbReference>
<evidence type="ECO:0000259" key="8">
    <source>
        <dbReference type="Pfam" id="PF00137"/>
    </source>
</evidence>
<comment type="subcellular location">
    <subcellularLocation>
        <location evidence="1">Membrane</location>
        <topology evidence="1">Multi-pass membrane protein</topology>
    </subcellularLocation>
</comment>
<gene>
    <name evidence="9" type="ORF">CH330_06805</name>
</gene>
<sequence length="161" mass="16133">MVDPIGLAIALLGAVVAAVPAGIGSAIGIGMTAQVASGVLAEDPKKFGNLFILVVLPGTQGFYGFLGAFLAIMKLGLLGGSVEPITLWQGVQMFAACLPVGLAGLASGIWQGRVCASGAELVAKRTAEGTKAVIFAAMVETYAVLGLLVTIFAQMGIKLGG</sequence>
<feature type="domain" description="V-ATPase proteolipid subunit C-like" evidence="8">
    <location>
        <begin position="94"/>
        <end position="152"/>
    </location>
</feature>
<dbReference type="SUPFAM" id="SSF81333">
    <property type="entry name" value="F1F0 ATP synthase subunit C"/>
    <property type="match status" value="2"/>
</dbReference>
<dbReference type="CDD" id="cd18179">
    <property type="entry name" value="ATP-synt_Vo_Ao_c_NTPK_rpt1"/>
    <property type="match status" value="1"/>
</dbReference>
<organism evidence="9 10">
    <name type="scientific">candidate division WOR-3 bacterium JGI_Cruoil_03_51_56</name>
    <dbReference type="NCBI Taxonomy" id="1973747"/>
    <lineage>
        <taxon>Bacteria</taxon>
        <taxon>Bacteria division WOR-3</taxon>
    </lineage>
</organism>
<proteinExistence type="inferred from homology"/>
<dbReference type="Pfam" id="PF00137">
    <property type="entry name" value="ATP-synt_C"/>
    <property type="match status" value="2"/>
</dbReference>
<dbReference type="GO" id="GO:0015078">
    <property type="term" value="F:proton transmembrane transporter activity"/>
    <property type="evidence" value="ECO:0007669"/>
    <property type="project" value="InterPro"/>
</dbReference>
<keyword evidence="4" id="KW-0812">Transmembrane</keyword>
<evidence type="ECO:0000313" key="9">
    <source>
        <dbReference type="EMBL" id="OYD15024.1"/>
    </source>
</evidence>
<comment type="caution">
    <text evidence="9">The sequence shown here is derived from an EMBL/GenBank/DDBJ whole genome shotgun (WGS) entry which is preliminary data.</text>
</comment>
<dbReference type="Gene3D" id="1.20.120.610">
    <property type="entry name" value="lithium bound rotor ring of v- atpase"/>
    <property type="match status" value="1"/>
</dbReference>
<reference evidence="9 10" key="1">
    <citation type="submission" date="2017-07" db="EMBL/GenBank/DDBJ databases">
        <title>Recovery of genomes from metagenomes via a dereplication, aggregation, and scoring strategy.</title>
        <authorList>
            <person name="Sieber C.M."/>
            <person name="Probst A.J."/>
            <person name="Sharrar A."/>
            <person name="Thomas B.C."/>
            <person name="Hess M."/>
            <person name="Tringe S.G."/>
            <person name="Banfield J.F."/>
        </authorList>
    </citation>
    <scope>NUCLEOTIDE SEQUENCE [LARGE SCALE GENOMIC DNA]</scope>
    <source>
        <strain evidence="9">JGI_Cruoil_03_51_56</strain>
    </source>
</reference>
<evidence type="ECO:0000256" key="1">
    <source>
        <dbReference type="ARBA" id="ARBA00004141"/>
    </source>
</evidence>
<feature type="domain" description="V-ATPase proteolipid subunit C-like" evidence="8">
    <location>
        <begin position="12"/>
        <end position="70"/>
    </location>
</feature>
<dbReference type="PANTHER" id="PTHR10263">
    <property type="entry name" value="V-TYPE PROTON ATPASE PROTEOLIPID SUBUNIT"/>
    <property type="match status" value="1"/>
</dbReference>
<keyword evidence="5" id="KW-1133">Transmembrane helix</keyword>
<dbReference type="EMBL" id="NOZP01000129">
    <property type="protein sequence ID" value="OYD15024.1"/>
    <property type="molecule type" value="Genomic_DNA"/>
</dbReference>
<accession>A0A235BS20</accession>
<evidence type="ECO:0000313" key="10">
    <source>
        <dbReference type="Proteomes" id="UP000215559"/>
    </source>
</evidence>
<protein>
    <submittedName>
        <fullName evidence="9">Permease</fullName>
    </submittedName>
</protein>
<name>A0A235BS20_UNCW3</name>
<dbReference type="FunFam" id="1.20.120.610:FF:000005">
    <property type="entry name" value="V-type sodium ATPase subunit K"/>
    <property type="match status" value="1"/>
</dbReference>
<evidence type="ECO:0000256" key="4">
    <source>
        <dbReference type="ARBA" id="ARBA00022692"/>
    </source>
</evidence>
<evidence type="ECO:0000256" key="3">
    <source>
        <dbReference type="ARBA" id="ARBA00022448"/>
    </source>
</evidence>
<keyword evidence="7" id="KW-0472">Membrane</keyword>
<dbReference type="InterPro" id="IPR002379">
    <property type="entry name" value="ATPase_proteolipid_c-like_dom"/>
</dbReference>
<keyword evidence="3" id="KW-0813">Transport</keyword>
<keyword evidence="6" id="KW-0406">Ion transport</keyword>
<dbReference type="GO" id="GO:0033177">
    <property type="term" value="C:proton-transporting two-sector ATPase complex, proton-transporting domain"/>
    <property type="evidence" value="ECO:0007669"/>
    <property type="project" value="InterPro"/>
</dbReference>
<evidence type="ECO:0000256" key="6">
    <source>
        <dbReference type="ARBA" id="ARBA00023065"/>
    </source>
</evidence>
<dbReference type="CDD" id="cd18180">
    <property type="entry name" value="ATP-synt_Vo_Ao_c_NTPK_rpt2"/>
    <property type="match status" value="1"/>
</dbReference>
<comment type="similarity">
    <text evidence="2">Belongs to the V-ATPase proteolipid subunit family.</text>
</comment>
<evidence type="ECO:0000256" key="7">
    <source>
        <dbReference type="ARBA" id="ARBA00023136"/>
    </source>
</evidence>
<evidence type="ECO:0000256" key="5">
    <source>
        <dbReference type="ARBA" id="ARBA00022989"/>
    </source>
</evidence>